<keyword evidence="1" id="KW-0805">Transcription regulation</keyword>
<dbReference type="Gene3D" id="1.10.10.10">
    <property type="entry name" value="Winged helix-like DNA-binding domain superfamily/Winged helix DNA-binding domain"/>
    <property type="match status" value="1"/>
</dbReference>
<dbReference type="SMART" id="SM00895">
    <property type="entry name" value="FCD"/>
    <property type="match status" value="1"/>
</dbReference>
<keyword evidence="3" id="KW-0804">Transcription</keyword>
<dbReference type="PROSITE" id="PS50949">
    <property type="entry name" value="HTH_GNTR"/>
    <property type="match status" value="1"/>
</dbReference>
<gene>
    <name evidence="5" type="ORF">ACFSUE_21495</name>
</gene>
<dbReference type="RefSeq" id="WP_253064892.1">
    <property type="nucleotide sequence ID" value="NZ_JAMXWM010000033.1"/>
</dbReference>
<evidence type="ECO:0000313" key="5">
    <source>
        <dbReference type="EMBL" id="MFD2696177.1"/>
    </source>
</evidence>
<protein>
    <submittedName>
        <fullName evidence="5">GntR family transcriptional regulator</fullName>
    </submittedName>
</protein>
<comment type="caution">
    <text evidence="5">The sequence shown here is derived from an EMBL/GenBank/DDBJ whole genome shotgun (WGS) entry which is preliminary data.</text>
</comment>
<keyword evidence="2" id="KW-0238">DNA-binding</keyword>
<dbReference type="SUPFAM" id="SSF46785">
    <property type="entry name" value="Winged helix' DNA-binding domain"/>
    <property type="match status" value="1"/>
</dbReference>
<reference evidence="6" key="1">
    <citation type="journal article" date="2019" name="Int. J. Syst. Evol. Microbiol.">
        <title>The Global Catalogue of Microorganisms (GCM) 10K type strain sequencing project: providing services to taxonomists for standard genome sequencing and annotation.</title>
        <authorList>
            <consortium name="The Broad Institute Genomics Platform"/>
            <consortium name="The Broad Institute Genome Sequencing Center for Infectious Disease"/>
            <person name="Wu L."/>
            <person name="Ma J."/>
        </authorList>
    </citation>
    <scope>NUCLEOTIDE SEQUENCE [LARGE SCALE GENOMIC DNA]</scope>
    <source>
        <strain evidence="6">TISTR 2466</strain>
    </source>
</reference>
<dbReference type="SMART" id="SM00345">
    <property type="entry name" value="HTH_GNTR"/>
    <property type="match status" value="1"/>
</dbReference>
<dbReference type="Pfam" id="PF00392">
    <property type="entry name" value="GntR"/>
    <property type="match status" value="1"/>
</dbReference>
<evidence type="ECO:0000313" key="6">
    <source>
        <dbReference type="Proteomes" id="UP001597399"/>
    </source>
</evidence>
<evidence type="ECO:0000259" key="4">
    <source>
        <dbReference type="PROSITE" id="PS50949"/>
    </source>
</evidence>
<organism evidence="5 6">
    <name type="scientific">Sporolactobacillus shoreicorticis</name>
    <dbReference type="NCBI Taxonomy" id="1923877"/>
    <lineage>
        <taxon>Bacteria</taxon>
        <taxon>Bacillati</taxon>
        <taxon>Bacillota</taxon>
        <taxon>Bacilli</taxon>
        <taxon>Bacillales</taxon>
        <taxon>Sporolactobacillaceae</taxon>
        <taxon>Sporolactobacillus</taxon>
    </lineage>
</organism>
<dbReference type="PANTHER" id="PTHR43537">
    <property type="entry name" value="TRANSCRIPTIONAL REGULATOR, GNTR FAMILY"/>
    <property type="match status" value="1"/>
</dbReference>
<dbReference type="InterPro" id="IPR000524">
    <property type="entry name" value="Tscrpt_reg_HTH_GntR"/>
</dbReference>
<dbReference type="SUPFAM" id="SSF48008">
    <property type="entry name" value="GntR ligand-binding domain-like"/>
    <property type="match status" value="1"/>
</dbReference>
<dbReference type="PANTHER" id="PTHR43537:SF5">
    <property type="entry name" value="UXU OPERON TRANSCRIPTIONAL REGULATOR"/>
    <property type="match status" value="1"/>
</dbReference>
<dbReference type="Gene3D" id="1.20.120.530">
    <property type="entry name" value="GntR ligand-binding domain-like"/>
    <property type="match status" value="1"/>
</dbReference>
<accession>A0ABW5S958</accession>
<sequence length="220" mass="25671">MINSLQNKAYKQILEDILKLKYVPAQRITEKELLASLNIGRTPVREAILRLRNEGLLDVIPQSGTYVSKIDLHAALTARFVRQNLEKAVVRECAVLASARDVLWLKQALSHQQEAANLHDSNLFFELDDDFHKKFYLITDKAIAWKWLQSMNVQLARFRRLRVMKTTLPWRLLIQQHTNIAEAIAAHDEDRAEHLVDEHLNLMLNEQKVLLDEFPDYFIH</sequence>
<dbReference type="InterPro" id="IPR008920">
    <property type="entry name" value="TF_FadR/GntR_C"/>
</dbReference>
<keyword evidence="6" id="KW-1185">Reference proteome</keyword>
<feature type="domain" description="HTH gntR-type" evidence="4">
    <location>
        <begin position="3"/>
        <end position="70"/>
    </location>
</feature>
<evidence type="ECO:0000256" key="3">
    <source>
        <dbReference type="ARBA" id="ARBA00023163"/>
    </source>
</evidence>
<dbReference type="InterPro" id="IPR036390">
    <property type="entry name" value="WH_DNA-bd_sf"/>
</dbReference>
<dbReference type="Pfam" id="PF07729">
    <property type="entry name" value="FCD"/>
    <property type="match status" value="1"/>
</dbReference>
<dbReference type="InterPro" id="IPR036388">
    <property type="entry name" value="WH-like_DNA-bd_sf"/>
</dbReference>
<evidence type="ECO:0000256" key="2">
    <source>
        <dbReference type="ARBA" id="ARBA00023125"/>
    </source>
</evidence>
<dbReference type="CDD" id="cd07377">
    <property type="entry name" value="WHTH_GntR"/>
    <property type="match status" value="1"/>
</dbReference>
<name>A0ABW5S958_9BACL</name>
<proteinExistence type="predicted"/>
<dbReference type="Proteomes" id="UP001597399">
    <property type="component" value="Unassembled WGS sequence"/>
</dbReference>
<dbReference type="EMBL" id="JBHUMQ010000061">
    <property type="protein sequence ID" value="MFD2696177.1"/>
    <property type="molecule type" value="Genomic_DNA"/>
</dbReference>
<evidence type="ECO:0000256" key="1">
    <source>
        <dbReference type="ARBA" id="ARBA00023015"/>
    </source>
</evidence>
<dbReference type="InterPro" id="IPR011711">
    <property type="entry name" value="GntR_C"/>
</dbReference>